<keyword evidence="4" id="KW-0964">Secreted</keyword>
<reference evidence="12 13" key="1">
    <citation type="submission" date="2016-10" db="EMBL/GenBank/DDBJ databases">
        <authorList>
            <person name="de Groot N.N."/>
        </authorList>
    </citation>
    <scope>NUCLEOTIDE SEQUENCE [LARGE SCALE GENOMIC DNA]</scope>
    <source>
        <strain evidence="12 13">CPCC 201354</strain>
    </source>
</reference>
<evidence type="ECO:0000313" key="13">
    <source>
        <dbReference type="Proteomes" id="UP000198923"/>
    </source>
</evidence>
<sequence>MRRLIRHTTACLAVMSGGAALVGSAALLTGTAQAETKPQPPGSTRPWQPSGPTLGPDHQVLPGHPGAQISQPGKPYPSKPAPPRRITRALLLTFAKGAEPFPADRHTMLVCRSTTGDRPTSAAACRALDEAGGDPAKVEPAKGMLCPAIYDPVTVTATGTWDGKLIRYQHTFGNACDLNIMAGSVFAF</sequence>
<evidence type="ECO:0000313" key="12">
    <source>
        <dbReference type="EMBL" id="SDI02864.1"/>
    </source>
</evidence>
<keyword evidence="10" id="KW-0732">Signal</keyword>
<dbReference type="Proteomes" id="UP000198923">
    <property type="component" value="Unassembled WGS sequence"/>
</dbReference>
<dbReference type="InterPro" id="IPR000691">
    <property type="entry name" value="Prot_inh_I16_SSI"/>
</dbReference>
<dbReference type="SUPFAM" id="SSF55399">
    <property type="entry name" value="Subtilisin inhibitor"/>
    <property type="match status" value="1"/>
</dbReference>
<evidence type="ECO:0000256" key="9">
    <source>
        <dbReference type="SAM" id="MobiDB-lite"/>
    </source>
</evidence>
<evidence type="ECO:0000256" key="2">
    <source>
        <dbReference type="ARBA" id="ARBA00010472"/>
    </source>
</evidence>
<evidence type="ECO:0000256" key="8">
    <source>
        <dbReference type="RuleBase" id="RU003471"/>
    </source>
</evidence>
<dbReference type="InterPro" id="IPR023549">
    <property type="entry name" value="Subtilisin_inhibitor"/>
</dbReference>
<name>A0A1G8H860_9ACTN</name>
<keyword evidence="5 8" id="KW-0646">Protease inhibitor</keyword>
<keyword evidence="6 8" id="KW-0722">Serine protease inhibitor</keyword>
<feature type="signal peptide" evidence="10">
    <location>
        <begin position="1"/>
        <end position="34"/>
    </location>
</feature>
<feature type="domain" description="Subtilisin inhibitor" evidence="11">
    <location>
        <begin position="89"/>
        <end position="174"/>
    </location>
</feature>
<organism evidence="12 13">
    <name type="scientific">Sinosporangium album</name>
    <dbReference type="NCBI Taxonomy" id="504805"/>
    <lineage>
        <taxon>Bacteria</taxon>
        <taxon>Bacillati</taxon>
        <taxon>Actinomycetota</taxon>
        <taxon>Actinomycetes</taxon>
        <taxon>Streptosporangiales</taxon>
        <taxon>Streptosporangiaceae</taxon>
        <taxon>Sinosporangium</taxon>
    </lineage>
</organism>
<feature type="region of interest" description="Disordered" evidence="9">
    <location>
        <begin position="32"/>
        <end position="82"/>
    </location>
</feature>
<evidence type="ECO:0000256" key="1">
    <source>
        <dbReference type="ARBA" id="ARBA00004613"/>
    </source>
</evidence>
<evidence type="ECO:0000256" key="6">
    <source>
        <dbReference type="ARBA" id="ARBA00022900"/>
    </source>
</evidence>
<comment type="subcellular location">
    <subcellularLocation>
        <location evidence="1">Secreted</location>
    </subcellularLocation>
</comment>
<evidence type="ECO:0000256" key="10">
    <source>
        <dbReference type="SAM" id="SignalP"/>
    </source>
</evidence>
<dbReference type="GO" id="GO:0004867">
    <property type="term" value="F:serine-type endopeptidase inhibitor activity"/>
    <property type="evidence" value="ECO:0007669"/>
    <property type="project" value="UniProtKB-KW"/>
</dbReference>
<comment type="similarity">
    <text evidence="2 8">Belongs to the protease inhibitor I16 (SSI) family.</text>
</comment>
<evidence type="ECO:0000256" key="4">
    <source>
        <dbReference type="ARBA" id="ARBA00022525"/>
    </source>
</evidence>
<dbReference type="Gene3D" id="3.30.350.10">
    <property type="entry name" value="Subtilisin inhibitor-like"/>
    <property type="match status" value="1"/>
</dbReference>
<keyword evidence="7" id="KW-1015">Disulfide bond</keyword>
<dbReference type="EMBL" id="FNCN01000031">
    <property type="protein sequence ID" value="SDI02864.1"/>
    <property type="molecule type" value="Genomic_DNA"/>
</dbReference>
<evidence type="ECO:0000256" key="7">
    <source>
        <dbReference type="ARBA" id="ARBA00023157"/>
    </source>
</evidence>
<proteinExistence type="inferred from homology"/>
<dbReference type="STRING" id="504805.SAMN05421505_13114"/>
<gene>
    <name evidence="12" type="ORF">SAMN05421505_13114</name>
</gene>
<dbReference type="Pfam" id="PF00720">
    <property type="entry name" value="SSI"/>
    <property type="match status" value="1"/>
</dbReference>
<dbReference type="GO" id="GO:0005576">
    <property type="term" value="C:extracellular region"/>
    <property type="evidence" value="ECO:0007669"/>
    <property type="project" value="UniProtKB-SubCell"/>
</dbReference>
<accession>A0A1G8H860</accession>
<dbReference type="InterPro" id="IPR036819">
    <property type="entry name" value="Subtilisin_inhibitor-like_sf"/>
</dbReference>
<evidence type="ECO:0000256" key="5">
    <source>
        <dbReference type="ARBA" id="ARBA00022690"/>
    </source>
</evidence>
<feature type="chain" id="PRO_5011557682" evidence="10">
    <location>
        <begin position="35"/>
        <end position="188"/>
    </location>
</feature>
<dbReference type="PRINTS" id="PR00294">
    <property type="entry name" value="SSBTLNINHBTR"/>
</dbReference>
<dbReference type="AlphaFoldDB" id="A0A1G8H860"/>
<comment type="subunit">
    <text evidence="3">Homodimer.</text>
</comment>
<protein>
    <submittedName>
        <fullName evidence="12">Subtilisin inhibitor-like</fullName>
    </submittedName>
</protein>
<evidence type="ECO:0000256" key="3">
    <source>
        <dbReference type="ARBA" id="ARBA00011738"/>
    </source>
</evidence>
<evidence type="ECO:0000259" key="11">
    <source>
        <dbReference type="Pfam" id="PF00720"/>
    </source>
</evidence>
<dbReference type="OrthoDB" id="3542626at2"/>
<keyword evidence="13" id="KW-1185">Reference proteome</keyword>